<sequence length="149" mass="16298">MTTCLSLRSTHTQYVGKVSATQGSHRMGKETSVASPDQIFSYQNNTATDLRGVRGWLLLAVVVVMEVQVDVAKAAALPIIFPSHVAIAHGKAARQRAPSPAIPPLHVAVPPVEFDLAVRCILCPTCDEPCHMRNLRGECRPIYNCKRRL</sequence>
<proteinExistence type="predicted"/>
<evidence type="ECO:0000313" key="1">
    <source>
        <dbReference type="EMBL" id="KAK8381974.1"/>
    </source>
</evidence>
<accession>A0AAW0T3M9</accession>
<name>A0AAW0T3M9_SCYPA</name>
<dbReference type="Proteomes" id="UP001487740">
    <property type="component" value="Unassembled WGS sequence"/>
</dbReference>
<dbReference type="AlphaFoldDB" id="A0AAW0T3M9"/>
<protein>
    <submittedName>
        <fullName evidence="1">Uncharacterized protein</fullName>
    </submittedName>
</protein>
<comment type="caution">
    <text evidence="1">The sequence shown here is derived from an EMBL/GenBank/DDBJ whole genome shotgun (WGS) entry which is preliminary data.</text>
</comment>
<evidence type="ECO:0000313" key="2">
    <source>
        <dbReference type="Proteomes" id="UP001487740"/>
    </source>
</evidence>
<keyword evidence="2" id="KW-1185">Reference proteome</keyword>
<gene>
    <name evidence="1" type="ORF">O3P69_015168</name>
</gene>
<reference evidence="1 2" key="1">
    <citation type="submission" date="2023-03" db="EMBL/GenBank/DDBJ databases">
        <title>High-quality genome of Scylla paramamosain provides insights in environmental adaptation.</title>
        <authorList>
            <person name="Zhang L."/>
        </authorList>
    </citation>
    <scope>NUCLEOTIDE SEQUENCE [LARGE SCALE GENOMIC DNA]</scope>
    <source>
        <strain evidence="1">LZ_2023a</strain>
        <tissue evidence="1">Muscle</tissue>
    </source>
</reference>
<organism evidence="1 2">
    <name type="scientific">Scylla paramamosain</name>
    <name type="common">Mud crab</name>
    <dbReference type="NCBI Taxonomy" id="85552"/>
    <lineage>
        <taxon>Eukaryota</taxon>
        <taxon>Metazoa</taxon>
        <taxon>Ecdysozoa</taxon>
        <taxon>Arthropoda</taxon>
        <taxon>Crustacea</taxon>
        <taxon>Multicrustacea</taxon>
        <taxon>Malacostraca</taxon>
        <taxon>Eumalacostraca</taxon>
        <taxon>Eucarida</taxon>
        <taxon>Decapoda</taxon>
        <taxon>Pleocyemata</taxon>
        <taxon>Brachyura</taxon>
        <taxon>Eubrachyura</taxon>
        <taxon>Portunoidea</taxon>
        <taxon>Portunidae</taxon>
        <taxon>Portuninae</taxon>
        <taxon>Scylla</taxon>
    </lineage>
</organism>
<dbReference type="EMBL" id="JARAKH010000039">
    <property type="protein sequence ID" value="KAK8381974.1"/>
    <property type="molecule type" value="Genomic_DNA"/>
</dbReference>